<accession>A0A498CAP2</accession>
<gene>
    <name evidence="1" type="ORF">BCL79_3502</name>
</gene>
<evidence type="ECO:0000313" key="2">
    <source>
        <dbReference type="Proteomes" id="UP000274786"/>
    </source>
</evidence>
<dbReference type="Proteomes" id="UP000274786">
    <property type="component" value="Unassembled WGS sequence"/>
</dbReference>
<proteinExistence type="predicted"/>
<comment type="caution">
    <text evidence="1">The sequence shown here is derived from an EMBL/GenBank/DDBJ whole genome shotgun (WGS) entry which is preliminary data.</text>
</comment>
<protein>
    <submittedName>
        <fullName evidence="1">Uncharacterized protein</fullName>
    </submittedName>
</protein>
<sequence>MIQAERWLAFARAAAARGFAAWLRAIAARINALNAVAWIVSRSCRSMARRVQNSGEANINAMLYYCFF</sequence>
<organism evidence="1 2">
    <name type="scientific">Stenotrophomonas rhizophila</name>
    <dbReference type="NCBI Taxonomy" id="216778"/>
    <lineage>
        <taxon>Bacteria</taxon>
        <taxon>Pseudomonadati</taxon>
        <taxon>Pseudomonadota</taxon>
        <taxon>Gammaproteobacteria</taxon>
        <taxon>Lysobacterales</taxon>
        <taxon>Lysobacteraceae</taxon>
        <taxon>Stenotrophomonas</taxon>
    </lineage>
</organism>
<evidence type="ECO:0000313" key="1">
    <source>
        <dbReference type="EMBL" id="RLK50010.1"/>
    </source>
</evidence>
<dbReference type="AlphaFoldDB" id="A0A498CAP2"/>
<dbReference type="EMBL" id="RCDC01000007">
    <property type="protein sequence ID" value="RLK50010.1"/>
    <property type="molecule type" value="Genomic_DNA"/>
</dbReference>
<name>A0A498CAP2_9GAMM</name>
<reference evidence="1 2" key="1">
    <citation type="submission" date="2018-10" db="EMBL/GenBank/DDBJ databases">
        <title>Comparative analysis of microorganisms from saline springs in Andes Mountain Range, Colombia.</title>
        <authorList>
            <person name="Rubin E."/>
        </authorList>
    </citation>
    <scope>NUCLEOTIDE SEQUENCE [LARGE SCALE GENOMIC DNA]</scope>
    <source>
        <strain evidence="1 2">USBA GBX 843</strain>
    </source>
</reference>